<keyword evidence="1 4" id="KW-0690">Ribosome biogenesis</keyword>
<dbReference type="InterPro" id="IPR001357">
    <property type="entry name" value="BRCT_dom"/>
</dbReference>
<dbReference type="Pfam" id="PF06732">
    <property type="entry name" value="Pescadillo_N"/>
    <property type="match status" value="1"/>
</dbReference>
<dbReference type="InterPro" id="IPR010613">
    <property type="entry name" value="PES"/>
</dbReference>
<evidence type="ECO:0000259" key="6">
    <source>
        <dbReference type="PROSITE" id="PS50172"/>
    </source>
</evidence>
<keyword evidence="3 4" id="KW-0539">Nucleus</keyword>
<name>A0ABQ8XKH8_9EUKA</name>
<dbReference type="SUPFAM" id="SSF52113">
    <property type="entry name" value="BRCT domain"/>
    <property type="match status" value="1"/>
</dbReference>
<dbReference type="InterPro" id="IPR036420">
    <property type="entry name" value="BRCT_dom_sf"/>
</dbReference>
<feature type="compositionally biased region" description="Basic residues" evidence="5">
    <location>
        <begin position="665"/>
        <end position="676"/>
    </location>
</feature>
<feature type="compositionally biased region" description="Basic and acidic residues" evidence="5">
    <location>
        <begin position="649"/>
        <end position="659"/>
    </location>
</feature>
<feature type="compositionally biased region" description="Basic residues" evidence="5">
    <location>
        <begin position="281"/>
        <end position="291"/>
    </location>
</feature>
<feature type="compositionally biased region" description="Basic residues" evidence="5">
    <location>
        <begin position="621"/>
        <end position="648"/>
    </location>
</feature>
<feature type="domain" description="BRCT" evidence="6">
    <location>
        <begin position="408"/>
        <end position="491"/>
    </location>
</feature>
<organism evidence="7 8">
    <name type="scientific">Anaeramoeba flamelloides</name>
    <dbReference type="NCBI Taxonomy" id="1746091"/>
    <lineage>
        <taxon>Eukaryota</taxon>
        <taxon>Metamonada</taxon>
        <taxon>Anaeramoebidae</taxon>
        <taxon>Anaeramoeba</taxon>
    </lineage>
</organism>
<gene>
    <name evidence="7" type="ORF">M0813_30242</name>
</gene>
<feature type="region of interest" description="Disordered" evidence="5">
    <location>
        <begin position="551"/>
        <end position="676"/>
    </location>
</feature>
<dbReference type="Gene3D" id="3.40.50.10190">
    <property type="entry name" value="BRCT domain"/>
    <property type="match status" value="1"/>
</dbReference>
<evidence type="ECO:0000313" key="7">
    <source>
        <dbReference type="EMBL" id="KAJ6233136.1"/>
    </source>
</evidence>
<dbReference type="PANTHER" id="PTHR12221:SF6">
    <property type="entry name" value="PESCADILLO HOMOLOG"/>
    <property type="match status" value="1"/>
</dbReference>
<comment type="caution">
    <text evidence="7">The sequence shown here is derived from an EMBL/GenBank/DDBJ whole genome shotgun (WGS) entry which is preliminary data.</text>
</comment>
<comment type="similarity">
    <text evidence="4">Belongs to the pescadillo family.</text>
</comment>
<dbReference type="HAMAP" id="MF_03028">
    <property type="entry name" value="Pescadillo"/>
    <property type="match status" value="1"/>
</dbReference>
<evidence type="ECO:0000256" key="4">
    <source>
        <dbReference type="HAMAP-Rule" id="MF_03028"/>
    </source>
</evidence>
<reference evidence="7" key="1">
    <citation type="submission" date="2022-08" db="EMBL/GenBank/DDBJ databases">
        <title>Novel sulfate-reducing endosymbionts in the free-living metamonad Anaeramoeba.</title>
        <authorList>
            <person name="Jerlstrom-Hultqvist J."/>
            <person name="Cepicka I."/>
            <person name="Gallot-Lavallee L."/>
            <person name="Salas-Leiva D."/>
            <person name="Curtis B.A."/>
            <person name="Zahonova K."/>
            <person name="Pipaliya S."/>
            <person name="Dacks J."/>
            <person name="Roger A.J."/>
        </authorList>
    </citation>
    <scope>NUCLEOTIDE SEQUENCE</scope>
    <source>
        <strain evidence="7">Schooner1</strain>
    </source>
</reference>
<evidence type="ECO:0000256" key="3">
    <source>
        <dbReference type="ARBA" id="ARBA00023242"/>
    </source>
</evidence>
<protein>
    <recommendedName>
        <fullName evidence="4">Pescadillo homolog</fullName>
    </recommendedName>
</protein>
<proteinExistence type="inferred from homology"/>
<dbReference type="PANTHER" id="PTHR12221">
    <property type="entry name" value="PESCADILLO - RELATED"/>
    <property type="match status" value="1"/>
</dbReference>
<feature type="compositionally biased region" description="Acidic residues" evidence="5">
    <location>
        <begin position="305"/>
        <end position="323"/>
    </location>
</feature>
<sequence length="676" mass="81150">MTRGKRGAGPQRKLRKKDKKRKRNLAKYVTRARALQMLQLPVEDFRKICILKGIYPRDPRKKYKGHEKLYYSTKDIKFLMKEPVLQKFRQYDTFKKRLKKAVGRGEYSNLKSMGTGVPVYKIDHLVKERYPTFTHALKSLDDVLTMVNFFSSMPLHTGISTELQNECTNLMLQFYNYVIKTNALRKVFVSIKGYYFQIEINGELITWIVPHNFTQKIPKDVNFNIMITFVQFYKTTLTFINHRLYHELGMVYPPKFDDEKIKSGEIYETVLWEQVKDSKNKKNKKQKKKNNNKNVSQKKEKEIEIENESGDESESENESDDEKENDKEKEKEKLKYDVKKVLKKEKEFEKKKKEERKLLKENEKEKEKEKKENKEQEMERSEKMENDKDEQFHKQWLKTKIEEQRERAYSELFKKCFFYISREVPAIIKFCILSFGGKIIADEQSNQITHQITDRKSIKDELIVSRNYLQPQWVFDSINELLKLPLKQYKIGEKLPVHLSPFVKYEDRTDLYIPERRKELNQLQQDYRSGKKIDDYENELEMINKKEIQQLKKEESGVVGDEDDDKEAKERKRKINELGNRDKKLSKQGGEFKEGVDEEEEKKPEHYLGMSKDDLKMAKTMMKKKTRKLFNKIQHLHKKRDKRKNRLEKKRDQIKKNEKNVNGSSKKKRRQNKKKN</sequence>
<dbReference type="PROSITE" id="PS50172">
    <property type="entry name" value="BRCT"/>
    <property type="match status" value="1"/>
</dbReference>
<comment type="subcellular location">
    <subcellularLocation>
        <location evidence="4">Nucleus</location>
        <location evidence="4">Nucleolus</location>
    </subcellularLocation>
    <subcellularLocation>
        <location evidence="4">Nucleus</location>
        <location evidence="4">Nucleoplasm</location>
    </subcellularLocation>
</comment>
<feature type="region of interest" description="Disordered" evidence="5">
    <location>
        <begin position="362"/>
        <end position="390"/>
    </location>
</feature>
<feature type="region of interest" description="Disordered" evidence="5">
    <location>
        <begin position="280"/>
        <end position="330"/>
    </location>
</feature>
<keyword evidence="2 4" id="KW-0698">rRNA processing</keyword>
<dbReference type="EMBL" id="JAOAOG010000283">
    <property type="protein sequence ID" value="KAJ6233136.1"/>
    <property type="molecule type" value="Genomic_DNA"/>
</dbReference>
<dbReference type="Proteomes" id="UP001150062">
    <property type="component" value="Unassembled WGS sequence"/>
</dbReference>
<evidence type="ECO:0000256" key="5">
    <source>
        <dbReference type="SAM" id="MobiDB-lite"/>
    </source>
</evidence>
<comment type="function">
    <text evidence="4">Required for maturation of ribosomal RNAs and formation of the large ribosomal subunit.</text>
</comment>
<feature type="compositionally biased region" description="Basic and acidic residues" evidence="5">
    <location>
        <begin position="566"/>
        <end position="617"/>
    </location>
</feature>
<keyword evidence="8" id="KW-1185">Reference proteome</keyword>
<evidence type="ECO:0000313" key="8">
    <source>
        <dbReference type="Proteomes" id="UP001150062"/>
    </source>
</evidence>
<feature type="region of interest" description="Disordered" evidence="5">
    <location>
        <begin position="1"/>
        <end position="23"/>
    </location>
</feature>
<accession>A0ABQ8XKH8</accession>
<evidence type="ECO:0000256" key="2">
    <source>
        <dbReference type="ARBA" id="ARBA00022552"/>
    </source>
</evidence>
<evidence type="ECO:0000256" key="1">
    <source>
        <dbReference type="ARBA" id="ARBA00022517"/>
    </source>
</evidence>